<dbReference type="SUPFAM" id="SSF52047">
    <property type="entry name" value="RNI-like"/>
    <property type="match status" value="1"/>
</dbReference>
<dbReference type="InterPro" id="IPR053781">
    <property type="entry name" value="F-box_AtFBL13-like"/>
</dbReference>
<dbReference type="InterPro" id="IPR036047">
    <property type="entry name" value="F-box-like_dom_sf"/>
</dbReference>
<accession>A0A443NRI3</accession>
<keyword evidence="4" id="KW-1185">Reference proteome</keyword>
<dbReference type="CDD" id="cd22160">
    <property type="entry name" value="F-box_AtFBL13-like"/>
    <property type="match status" value="1"/>
</dbReference>
<dbReference type="InterPro" id="IPR032675">
    <property type="entry name" value="LRR_dom_sf"/>
</dbReference>
<dbReference type="Pfam" id="PF24758">
    <property type="entry name" value="LRR_At5g56370"/>
    <property type="match status" value="1"/>
</dbReference>
<dbReference type="Proteomes" id="UP000283530">
    <property type="component" value="Unassembled WGS sequence"/>
</dbReference>
<dbReference type="SUPFAM" id="SSF81383">
    <property type="entry name" value="F-box domain"/>
    <property type="match status" value="1"/>
</dbReference>
<gene>
    <name evidence="3" type="ORF">CKAN_00979800</name>
</gene>
<dbReference type="PANTHER" id="PTHR31639">
    <property type="entry name" value="F-BOX PROTEIN-LIKE"/>
    <property type="match status" value="1"/>
</dbReference>
<evidence type="ECO:0000313" key="4">
    <source>
        <dbReference type="Proteomes" id="UP000283530"/>
    </source>
</evidence>
<comment type="caution">
    <text evidence="3">The sequence shown here is derived from an EMBL/GenBank/DDBJ whole genome shotgun (WGS) entry which is preliminary data.</text>
</comment>
<dbReference type="STRING" id="337451.A0A443NRI3"/>
<dbReference type="EMBL" id="QPKB01000003">
    <property type="protein sequence ID" value="RWR81129.1"/>
    <property type="molecule type" value="Genomic_DNA"/>
</dbReference>
<feature type="domain" description="F-box/LRR-repeat protein 15/At3g58940/PEG3-like LRR" evidence="2">
    <location>
        <begin position="107"/>
        <end position="214"/>
    </location>
</feature>
<name>A0A443NRI3_9MAGN</name>
<evidence type="ECO:0000313" key="3">
    <source>
        <dbReference type="EMBL" id="RWR81129.1"/>
    </source>
</evidence>
<proteinExistence type="predicted"/>
<dbReference type="Pfam" id="PF00646">
    <property type="entry name" value="F-box"/>
    <property type="match status" value="1"/>
</dbReference>
<feature type="domain" description="F-box" evidence="1">
    <location>
        <begin position="21"/>
        <end position="56"/>
    </location>
</feature>
<reference evidence="3 4" key="1">
    <citation type="journal article" date="2019" name="Nat. Plants">
        <title>Stout camphor tree genome fills gaps in understanding of flowering plant genome evolution.</title>
        <authorList>
            <person name="Chaw S.M."/>
            <person name="Liu Y.C."/>
            <person name="Wu Y.W."/>
            <person name="Wang H.Y."/>
            <person name="Lin C.I."/>
            <person name="Wu C.S."/>
            <person name="Ke H.M."/>
            <person name="Chang L.Y."/>
            <person name="Hsu C.Y."/>
            <person name="Yang H.T."/>
            <person name="Sudianto E."/>
            <person name="Hsu M.H."/>
            <person name="Wu K.P."/>
            <person name="Wang L.N."/>
            <person name="Leebens-Mack J.H."/>
            <person name="Tsai I.J."/>
        </authorList>
    </citation>
    <scope>NUCLEOTIDE SEQUENCE [LARGE SCALE GENOMIC DNA]</scope>
    <source>
        <strain evidence="4">cv. Chaw 1501</strain>
        <tissue evidence="3">Young leaves</tissue>
    </source>
</reference>
<dbReference type="InterPro" id="IPR001810">
    <property type="entry name" value="F-box_dom"/>
</dbReference>
<dbReference type="PANTHER" id="PTHR31639:SF237">
    <property type="entry name" value="F-BOX DOMAIN-CONTAINING PROTEIN"/>
    <property type="match status" value="1"/>
</dbReference>
<evidence type="ECO:0000259" key="2">
    <source>
        <dbReference type="Pfam" id="PF24758"/>
    </source>
</evidence>
<dbReference type="AlphaFoldDB" id="A0A443NRI3"/>
<dbReference type="OrthoDB" id="1937628at2759"/>
<evidence type="ECO:0000259" key="1">
    <source>
        <dbReference type="Pfam" id="PF00646"/>
    </source>
</evidence>
<protein>
    <submittedName>
        <fullName evidence="3">F-box/FBD/LRR-repeat-like protein isoform X1</fullName>
    </submittedName>
</protein>
<sequence length="219" mass="25050">MVTMKKKKQACQSAPGSVDLISDLFEDVLNLILVRLPIRDVVRTSILSKKWRDKWISISDLVFDNDCLMEGASEMEHAHVVNQVLKHHVGPICKFSCMFGVPSCSDIDRWVVFLSRNGIKKLTLTTKAYANDVPSSIFYCQELTHLELFYGTLKVPSTFKGFHNLLLLNLCVKISEDAIAFLISKCPLLERLKLKIEDFYQCLNIHAPNLRYFEFSGQF</sequence>
<dbReference type="Gene3D" id="3.80.10.10">
    <property type="entry name" value="Ribonuclease Inhibitor"/>
    <property type="match status" value="1"/>
</dbReference>
<dbReference type="InterPro" id="IPR055411">
    <property type="entry name" value="LRR_FXL15/At3g58940/PEG3-like"/>
</dbReference>
<organism evidence="3 4">
    <name type="scientific">Cinnamomum micranthum f. kanehirae</name>
    <dbReference type="NCBI Taxonomy" id="337451"/>
    <lineage>
        <taxon>Eukaryota</taxon>
        <taxon>Viridiplantae</taxon>
        <taxon>Streptophyta</taxon>
        <taxon>Embryophyta</taxon>
        <taxon>Tracheophyta</taxon>
        <taxon>Spermatophyta</taxon>
        <taxon>Magnoliopsida</taxon>
        <taxon>Magnoliidae</taxon>
        <taxon>Laurales</taxon>
        <taxon>Lauraceae</taxon>
        <taxon>Cinnamomum</taxon>
    </lineage>
</organism>